<comment type="caution">
    <text evidence="2">The sequence shown here is derived from an EMBL/GenBank/DDBJ whole genome shotgun (WGS) entry which is preliminary data.</text>
</comment>
<evidence type="ECO:0000313" key="3">
    <source>
        <dbReference type="Proteomes" id="UP000554342"/>
    </source>
</evidence>
<feature type="domain" description="TNase-like" evidence="1">
    <location>
        <begin position="53"/>
        <end position="135"/>
    </location>
</feature>
<organism evidence="2 3">
    <name type="scientific">Stakelama sediminis</name>
    <dbReference type="NCBI Taxonomy" id="463200"/>
    <lineage>
        <taxon>Bacteria</taxon>
        <taxon>Pseudomonadati</taxon>
        <taxon>Pseudomonadota</taxon>
        <taxon>Alphaproteobacteria</taxon>
        <taxon>Sphingomonadales</taxon>
        <taxon>Sphingomonadaceae</taxon>
        <taxon>Stakelama</taxon>
    </lineage>
</organism>
<gene>
    <name evidence="2" type="ORF">FHR23_003363</name>
</gene>
<name>A0A840Z3Z2_9SPHN</name>
<keyword evidence="2" id="KW-0540">Nuclease</keyword>
<sequence>MMILTAVAGALGAVIGIVLTDGVPFSPAASPTNAVLHGCSVTDGDTIRCGAERIRLLGIDAPELPGHCRPGRHCAPGDPYASTRSLRAAMTEAITIERVGTDHYGRTLGVVSSSQGNLSCLQLKQAQAIYVERWDNGHRIRQACPDLAR</sequence>
<evidence type="ECO:0000259" key="1">
    <source>
        <dbReference type="Pfam" id="PF00565"/>
    </source>
</evidence>
<dbReference type="GO" id="GO:0004519">
    <property type="term" value="F:endonuclease activity"/>
    <property type="evidence" value="ECO:0007669"/>
    <property type="project" value="UniProtKB-KW"/>
</dbReference>
<dbReference type="Gene3D" id="2.40.50.90">
    <property type="match status" value="1"/>
</dbReference>
<dbReference type="Pfam" id="PF00565">
    <property type="entry name" value="SNase"/>
    <property type="match status" value="1"/>
</dbReference>
<accession>A0A840Z3Z2</accession>
<dbReference type="EMBL" id="JACIJI010000024">
    <property type="protein sequence ID" value="MBB5720396.1"/>
    <property type="molecule type" value="Genomic_DNA"/>
</dbReference>
<dbReference type="SUPFAM" id="SSF50199">
    <property type="entry name" value="Staphylococcal nuclease"/>
    <property type="match status" value="1"/>
</dbReference>
<dbReference type="AlphaFoldDB" id="A0A840Z3Z2"/>
<keyword evidence="3" id="KW-1185">Reference proteome</keyword>
<keyword evidence="2" id="KW-0255">Endonuclease</keyword>
<dbReference type="Proteomes" id="UP000554342">
    <property type="component" value="Unassembled WGS sequence"/>
</dbReference>
<keyword evidence="2" id="KW-0378">Hydrolase</keyword>
<proteinExistence type="predicted"/>
<dbReference type="InterPro" id="IPR016071">
    <property type="entry name" value="Staphylococal_nuclease_OB-fold"/>
</dbReference>
<evidence type="ECO:0000313" key="2">
    <source>
        <dbReference type="EMBL" id="MBB5720396.1"/>
    </source>
</evidence>
<dbReference type="RefSeq" id="WP_246359975.1">
    <property type="nucleotide sequence ID" value="NZ_BAABIF010000020.1"/>
</dbReference>
<reference evidence="2 3" key="1">
    <citation type="submission" date="2020-08" db="EMBL/GenBank/DDBJ databases">
        <title>Genomic Encyclopedia of Type Strains, Phase IV (KMG-IV): sequencing the most valuable type-strain genomes for metagenomic binning, comparative biology and taxonomic classification.</title>
        <authorList>
            <person name="Goeker M."/>
        </authorList>
    </citation>
    <scope>NUCLEOTIDE SEQUENCE [LARGE SCALE GENOMIC DNA]</scope>
    <source>
        <strain evidence="2 3">DSM 27203</strain>
    </source>
</reference>
<dbReference type="InterPro" id="IPR035437">
    <property type="entry name" value="SNase_OB-fold_sf"/>
</dbReference>
<protein>
    <submittedName>
        <fullName evidence="2">Endonuclease YncB(Thermonuclease family)</fullName>
    </submittedName>
</protein>